<organism evidence="2">
    <name type="scientific">Psilocybe cubensis</name>
    <name type="common">Psychedelic mushroom</name>
    <name type="synonym">Stropharia cubensis</name>
    <dbReference type="NCBI Taxonomy" id="181762"/>
    <lineage>
        <taxon>Eukaryota</taxon>
        <taxon>Fungi</taxon>
        <taxon>Dikarya</taxon>
        <taxon>Basidiomycota</taxon>
        <taxon>Agaricomycotina</taxon>
        <taxon>Agaricomycetes</taxon>
        <taxon>Agaricomycetidae</taxon>
        <taxon>Agaricales</taxon>
        <taxon>Agaricineae</taxon>
        <taxon>Strophariaceae</taxon>
        <taxon>Psilocybe</taxon>
    </lineage>
</organism>
<proteinExistence type="predicted"/>
<dbReference type="InterPro" id="IPR045340">
    <property type="entry name" value="DUF6533"/>
</dbReference>
<gene>
    <name evidence="2" type="ORF">JR316_012444</name>
</gene>
<accession>A0A8H8CF31</accession>
<sequence length="73" mass="8227">MSTPSDADLNSLYIQLLKDSKSTSYVGAAALTVAIVDQIMTLPQEIDLVWKEKWSLSKALYLWSRYFNLANIS</sequence>
<dbReference type="Pfam" id="PF20151">
    <property type="entry name" value="DUF6533"/>
    <property type="match status" value="1"/>
</dbReference>
<feature type="domain" description="DUF6533" evidence="1">
    <location>
        <begin position="25"/>
        <end position="67"/>
    </location>
</feature>
<dbReference type="AlphaFoldDB" id="A0A8H8CF31"/>
<protein>
    <recommendedName>
        <fullName evidence="1">DUF6533 domain-containing protein</fullName>
    </recommendedName>
</protein>
<dbReference type="EMBL" id="JAFIQS010000018">
    <property type="protein sequence ID" value="KAG5162559.1"/>
    <property type="molecule type" value="Genomic_DNA"/>
</dbReference>
<evidence type="ECO:0000259" key="1">
    <source>
        <dbReference type="Pfam" id="PF20151"/>
    </source>
</evidence>
<comment type="caution">
    <text evidence="2">The sequence shown here is derived from an EMBL/GenBank/DDBJ whole genome shotgun (WGS) entry which is preliminary data.</text>
</comment>
<reference evidence="2" key="1">
    <citation type="submission" date="2021-02" db="EMBL/GenBank/DDBJ databases">
        <title>Psilocybe cubensis genome.</title>
        <authorList>
            <person name="Mckernan K.J."/>
            <person name="Crawford S."/>
            <person name="Trippe A."/>
            <person name="Kane L.T."/>
            <person name="Mclaughlin S."/>
        </authorList>
    </citation>
    <scope>NUCLEOTIDE SEQUENCE [LARGE SCALE GENOMIC DNA]</scope>
    <source>
        <strain evidence="2">MGC-MH-2018</strain>
    </source>
</reference>
<evidence type="ECO:0000313" key="2">
    <source>
        <dbReference type="EMBL" id="KAG5162559.1"/>
    </source>
</evidence>
<name>A0A8H8CF31_PSICU</name>